<dbReference type="GO" id="GO:0005768">
    <property type="term" value="C:endosome"/>
    <property type="evidence" value="ECO:0007669"/>
    <property type="project" value="TreeGrafter"/>
</dbReference>
<evidence type="ECO:0000256" key="6">
    <source>
        <dbReference type="ARBA" id="ARBA00046326"/>
    </source>
</evidence>
<evidence type="ECO:0000313" key="11">
    <source>
        <dbReference type="EMBL" id="KAF1988395.1"/>
    </source>
</evidence>
<dbReference type="InterPro" id="IPR056457">
    <property type="entry name" value="DOP1_C"/>
</dbReference>
<evidence type="ECO:0000256" key="7">
    <source>
        <dbReference type="SAM" id="MobiDB-lite"/>
    </source>
</evidence>
<accession>A0A6G1H5G2</accession>
<evidence type="ECO:0000259" key="8">
    <source>
        <dbReference type="Pfam" id="PF04118"/>
    </source>
</evidence>
<dbReference type="PANTHER" id="PTHR14042">
    <property type="entry name" value="DOPEY-RELATED"/>
    <property type="match status" value="1"/>
</dbReference>
<evidence type="ECO:0000259" key="10">
    <source>
        <dbReference type="Pfam" id="PF24598"/>
    </source>
</evidence>
<keyword evidence="3" id="KW-0653">Protein transport</keyword>
<feature type="domain" description="DOP1-like middle TPR" evidence="9">
    <location>
        <begin position="386"/>
        <end position="584"/>
    </location>
</feature>
<dbReference type="InterPro" id="IPR016024">
    <property type="entry name" value="ARM-type_fold"/>
</dbReference>
<protein>
    <submittedName>
        <fullName evidence="11">Uncharacterized protein</fullName>
    </submittedName>
</protein>
<dbReference type="PANTHER" id="PTHR14042:SF24">
    <property type="entry name" value="PROTEIN DOPEY-1 HOMOLOG"/>
    <property type="match status" value="1"/>
</dbReference>
<evidence type="ECO:0000256" key="2">
    <source>
        <dbReference type="ARBA" id="ARBA00022448"/>
    </source>
</evidence>
<evidence type="ECO:0000256" key="3">
    <source>
        <dbReference type="ARBA" id="ARBA00022927"/>
    </source>
</evidence>
<dbReference type="GO" id="GO:0000139">
    <property type="term" value="C:Golgi membrane"/>
    <property type="evidence" value="ECO:0007669"/>
    <property type="project" value="UniProtKB-SubCell"/>
</dbReference>
<dbReference type="Pfam" id="PF24598">
    <property type="entry name" value="DOP1_C"/>
    <property type="match status" value="1"/>
</dbReference>
<dbReference type="OrthoDB" id="297643at2759"/>
<dbReference type="Pfam" id="PF24597">
    <property type="entry name" value="TPR_DOP1_M"/>
    <property type="match status" value="1"/>
</dbReference>
<evidence type="ECO:0000256" key="5">
    <source>
        <dbReference type="ARBA" id="ARBA00023136"/>
    </source>
</evidence>
<dbReference type="GO" id="GO:0005802">
    <property type="term" value="C:trans-Golgi network"/>
    <property type="evidence" value="ECO:0007669"/>
    <property type="project" value="TreeGrafter"/>
</dbReference>
<evidence type="ECO:0000259" key="9">
    <source>
        <dbReference type="Pfam" id="PF24597"/>
    </source>
</evidence>
<sequence>MALDPGDRPMSPASSGRSSPVPRALPRRPVEDGPLKKDKVYRRYAAGIDKALSLFDTTQQEWADYISFLGRLLKALQAHPHDKHDIPYSDVLATRLSQCLNPTLPSGVHQKALEVYDYVFNTVSKDVLSQDLAVYFPGLAPVLSFASLSVRPAFLSLLEQYVLALDAEALRPALKSIILSLLPGLEDETSEDFEHVLRVVDKLRIAVRGIHASDEDNESKDSFFWQCFFLGTITNSSRRQGALAFLMRKLPKFNTTSDRKMSVASENGKPSGQLSVAAQAAISPEPGLLIRCFAAGLQDKQLLVQRGFLDLLVTHIPLDSPVLQSSINEIDLQRLVAAAASVVGRRDMSLNRRLWAWFLGPEPKAGAEDEDAKSPLADPSSYHANYFARYGLQALSSSILKLLSRPNNLPAERGRPFRICLSLMDRWEVGGLIVPEIFVPALQSVFDYSKFSSKDNTDEVVRSASNFFDGVESSLIWNKIVEMLVTALEPGKLPESSRTSSLDLCFFLINRFNIREEEMVLHHIPLATLALLTSLKSNMEYFSSPTLNRSKMLETALRIADALVQLIPKRALIEGTDDDRAVDELLQAKTKSTGVFGVTNAVREYYGNQHGGSELSNGPFQPRAIGQLLLRTTTELFVDSLEASFGHGHADSLARILCSLIYKVPAYSALLGREAFLSAIENKLKVSNSRPTSFPQVSAVITVIAALETASSEEPFISPSQMHDICHPLARTLWFYLSPQNPKFHVEAARCLWQLEAITEPKHYIESSIASFLNTSQNVNSSGLSESPATSARRFAVLWTHSVQEKTQGQTTEKARGSVTRRVSGGVPGTPGIVGSNMNYKSMLTRPLLVLLDSLREEGTELFAYTRSWLQDLPSLIRVFDILLVQIRATSCLQGAIRGQKREPNDAPRTVSTKDDTLQFLYYLQHVYHILKWPSESIWMTLAGESVPSLVSENEDHSGEVTLQTLLVDICMTALDIKTQEEYSDTALEIQRMSLLTLQQILRSPFASPLQELELEAPLLRRLHQDLRGMDASLQTALLESTSAALKLRMQGLPVQPESPTHARKMSYDTIRRVSRLSLTERTSKEMTVPSIPPPPLLVECLRAGFSNPSSFLIMDYWVNFLVEVLPMFADTIFQSLIPLVECFCSQIKTVFGQMKSAFEQPVLQFDLSPEPTLISLMNGLEQVLARAHDRLVNEEMRAATAKSPEQPQGFFGNMVSNVFASEAQPSRSATANSRLTVVLCFQDTLRIAFAVWSWGGLGLGSSQDPTSNASFGYTSLRMRNRARRVLEHLFAAEALECLEALAVIWCRSSPADVESKAVMSVLHVLNGSRPKHTMPAIFNAVYSRTSPQALEPSKLSTLTSDLLDTDLVAFLVEYTRTLEDDAMDEIWTDCMTFLRDVLANPLPHRQILPALLEFTTLLAEKVENTNFGEERKMRKELGDLFMRLLFATFTTRPSGLTQEQAPATSTGQGATHSARGADYLAILLSVVGNLPVVLVDADRITNVATQVSTSLVGPALRSKTFPENVSPDLLTLLLQLSRAAPTAKSWRKDAMDAFNDSRFFAAPLSLIKTHWLPVLAQLNTHDKSVVPDLLSRLTAPTTAGIMFGVGANSARLEADRRTQLNLRRMALLILACPDDTFIPHVPALEEKLVELLTANPASSPSSATRAELYMLIRALLLKLNPIHLSPLWPVLNAELSAAIAAVLPDRDGGERFNAMGVLQACKVLDLLEALQGDEWQLREWTFVTDTIDVVYRPPGLTASALTEEVAEELMSAYNTPETPTTPATLATGHFGMKDGDDSTAGLRRPILDGMIMNLKEQGVDVQNLSKQDVTRRLLRPFLGQLGIIAYEATYGMAGTDVEACVEGVLGDLCEEGGA</sequence>
<feature type="domain" description="DOP1 N-terminal" evidence="8">
    <location>
        <begin position="38"/>
        <end position="362"/>
    </location>
</feature>
<dbReference type="GO" id="GO:0005829">
    <property type="term" value="C:cytosol"/>
    <property type="evidence" value="ECO:0007669"/>
    <property type="project" value="GOC"/>
</dbReference>
<keyword evidence="12" id="KW-1185">Reference proteome</keyword>
<feature type="domain" description="DOP1-like C-terminal" evidence="10">
    <location>
        <begin position="1371"/>
        <end position="1852"/>
    </location>
</feature>
<dbReference type="InterPro" id="IPR007249">
    <property type="entry name" value="DOP1_N"/>
</dbReference>
<evidence type="ECO:0000256" key="4">
    <source>
        <dbReference type="ARBA" id="ARBA00023034"/>
    </source>
</evidence>
<proteinExistence type="inferred from homology"/>
<dbReference type="InterPro" id="IPR040314">
    <property type="entry name" value="DOP1"/>
</dbReference>
<keyword evidence="5" id="KW-0472">Membrane</keyword>
<dbReference type="GO" id="GO:0006895">
    <property type="term" value="P:Golgi to endosome transport"/>
    <property type="evidence" value="ECO:0007669"/>
    <property type="project" value="InterPro"/>
</dbReference>
<feature type="region of interest" description="Disordered" evidence="7">
    <location>
        <begin position="1"/>
        <end position="34"/>
    </location>
</feature>
<keyword evidence="2" id="KW-0813">Transport</keyword>
<dbReference type="InterPro" id="IPR056458">
    <property type="entry name" value="TPR_DOP1_M"/>
</dbReference>
<evidence type="ECO:0000256" key="1">
    <source>
        <dbReference type="ARBA" id="ARBA00004395"/>
    </source>
</evidence>
<name>A0A6G1H5G2_9PEZI</name>
<feature type="region of interest" description="Disordered" evidence="7">
    <location>
        <begin position="806"/>
        <end position="828"/>
    </location>
</feature>
<dbReference type="SUPFAM" id="SSF48371">
    <property type="entry name" value="ARM repeat"/>
    <property type="match status" value="1"/>
</dbReference>
<dbReference type="GO" id="GO:0015031">
    <property type="term" value="P:protein transport"/>
    <property type="evidence" value="ECO:0007669"/>
    <property type="project" value="UniProtKB-KW"/>
</dbReference>
<gene>
    <name evidence="11" type="ORF">K402DRAFT_419717</name>
</gene>
<evidence type="ECO:0000313" key="12">
    <source>
        <dbReference type="Proteomes" id="UP000800041"/>
    </source>
</evidence>
<organism evidence="11 12">
    <name type="scientific">Aulographum hederae CBS 113979</name>
    <dbReference type="NCBI Taxonomy" id="1176131"/>
    <lineage>
        <taxon>Eukaryota</taxon>
        <taxon>Fungi</taxon>
        <taxon>Dikarya</taxon>
        <taxon>Ascomycota</taxon>
        <taxon>Pezizomycotina</taxon>
        <taxon>Dothideomycetes</taxon>
        <taxon>Pleosporomycetidae</taxon>
        <taxon>Aulographales</taxon>
        <taxon>Aulographaceae</taxon>
    </lineage>
</organism>
<dbReference type="Proteomes" id="UP000800041">
    <property type="component" value="Unassembled WGS sequence"/>
</dbReference>
<dbReference type="Pfam" id="PF04118">
    <property type="entry name" value="Dopey_N"/>
    <property type="match status" value="1"/>
</dbReference>
<comment type="similarity">
    <text evidence="6">Belongs to the DOP1 family.</text>
</comment>
<reference evidence="11" key="1">
    <citation type="journal article" date="2020" name="Stud. Mycol.">
        <title>101 Dothideomycetes genomes: a test case for predicting lifestyles and emergence of pathogens.</title>
        <authorList>
            <person name="Haridas S."/>
            <person name="Albert R."/>
            <person name="Binder M."/>
            <person name="Bloem J."/>
            <person name="Labutti K."/>
            <person name="Salamov A."/>
            <person name="Andreopoulos B."/>
            <person name="Baker S."/>
            <person name="Barry K."/>
            <person name="Bills G."/>
            <person name="Bluhm B."/>
            <person name="Cannon C."/>
            <person name="Castanera R."/>
            <person name="Culley D."/>
            <person name="Daum C."/>
            <person name="Ezra D."/>
            <person name="Gonzalez J."/>
            <person name="Henrissat B."/>
            <person name="Kuo A."/>
            <person name="Liang C."/>
            <person name="Lipzen A."/>
            <person name="Lutzoni F."/>
            <person name="Magnuson J."/>
            <person name="Mondo S."/>
            <person name="Nolan M."/>
            <person name="Ohm R."/>
            <person name="Pangilinan J."/>
            <person name="Park H.-J."/>
            <person name="Ramirez L."/>
            <person name="Alfaro M."/>
            <person name="Sun H."/>
            <person name="Tritt A."/>
            <person name="Yoshinaga Y."/>
            <person name="Zwiers L.-H."/>
            <person name="Turgeon B."/>
            <person name="Goodwin S."/>
            <person name="Spatafora J."/>
            <person name="Crous P."/>
            <person name="Grigoriev I."/>
        </authorList>
    </citation>
    <scope>NUCLEOTIDE SEQUENCE</scope>
    <source>
        <strain evidence="11">CBS 113979</strain>
    </source>
</reference>
<keyword evidence="4" id="KW-0333">Golgi apparatus</keyword>
<dbReference type="EMBL" id="ML977149">
    <property type="protein sequence ID" value="KAF1988395.1"/>
    <property type="molecule type" value="Genomic_DNA"/>
</dbReference>
<comment type="subcellular location">
    <subcellularLocation>
        <location evidence="1">Golgi apparatus membrane</location>
        <topology evidence="1">Peripheral membrane protein</topology>
    </subcellularLocation>
</comment>